<sequence length="203" mass="23238">MAKSKSIFTYVIAEKKNRAARSFQGPMTLPPTTIIKSLNQLWRSSSTSTSLVLLRSNECLRTNPSEWLYESTSKQLHRTSREILARRHKGECIGRSFLDDATVRKPWKEERAYNNITGEDDDGSSPHLSLLHSSLTFSARKVNSACVALPTFPTTIKYSIMVKSLQQTVFRRFDLIRRTSYSIYVQSPELRRLTPLPVPVFRP</sequence>
<organism evidence="1 2">
    <name type="scientific">Armillaria ostoyae</name>
    <name type="common">Armillaria root rot fungus</name>
    <dbReference type="NCBI Taxonomy" id="47428"/>
    <lineage>
        <taxon>Eukaryota</taxon>
        <taxon>Fungi</taxon>
        <taxon>Dikarya</taxon>
        <taxon>Basidiomycota</taxon>
        <taxon>Agaricomycotina</taxon>
        <taxon>Agaricomycetes</taxon>
        <taxon>Agaricomycetidae</taxon>
        <taxon>Agaricales</taxon>
        <taxon>Marasmiineae</taxon>
        <taxon>Physalacriaceae</taxon>
        <taxon>Armillaria</taxon>
    </lineage>
</organism>
<proteinExistence type="predicted"/>
<dbReference type="EMBL" id="FUEG01000017">
    <property type="protein sequence ID" value="SJL12697.1"/>
    <property type="molecule type" value="Genomic_DNA"/>
</dbReference>
<accession>A0A284RVD1</accession>
<reference evidence="2" key="1">
    <citation type="journal article" date="2017" name="Nat. Ecol. Evol.">
        <title>Genome expansion and lineage-specific genetic innovations in the forest pathogenic fungi Armillaria.</title>
        <authorList>
            <person name="Sipos G."/>
            <person name="Prasanna A.N."/>
            <person name="Walter M.C."/>
            <person name="O'Connor E."/>
            <person name="Balint B."/>
            <person name="Krizsan K."/>
            <person name="Kiss B."/>
            <person name="Hess J."/>
            <person name="Varga T."/>
            <person name="Slot J."/>
            <person name="Riley R."/>
            <person name="Boka B."/>
            <person name="Rigling D."/>
            <person name="Barry K."/>
            <person name="Lee J."/>
            <person name="Mihaltcheva S."/>
            <person name="LaButti K."/>
            <person name="Lipzen A."/>
            <person name="Waldron R."/>
            <person name="Moloney N.M."/>
            <person name="Sperisen C."/>
            <person name="Kredics L."/>
            <person name="Vagvoelgyi C."/>
            <person name="Patrignani A."/>
            <person name="Fitzpatrick D."/>
            <person name="Nagy I."/>
            <person name="Doyle S."/>
            <person name="Anderson J.B."/>
            <person name="Grigoriev I.V."/>
            <person name="Gueldener U."/>
            <person name="Muensterkoetter M."/>
            <person name="Nagy L.G."/>
        </authorList>
    </citation>
    <scope>NUCLEOTIDE SEQUENCE [LARGE SCALE GENOMIC DNA]</scope>
    <source>
        <strain evidence="2">C18/9</strain>
    </source>
</reference>
<gene>
    <name evidence="1" type="ORF">ARMOST_16128</name>
</gene>
<evidence type="ECO:0000313" key="2">
    <source>
        <dbReference type="Proteomes" id="UP000219338"/>
    </source>
</evidence>
<dbReference type="Proteomes" id="UP000219338">
    <property type="component" value="Unassembled WGS sequence"/>
</dbReference>
<protein>
    <submittedName>
        <fullName evidence="1">Uncharacterized protein</fullName>
    </submittedName>
</protein>
<keyword evidence="2" id="KW-1185">Reference proteome</keyword>
<name>A0A284RVD1_ARMOS</name>
<dbReference type="AlphaFoldDB" id="A0A284RVD1"/>
<evidence type="ECO:0000313" key="1">
    <source>
        <dbReference type="EMBL" id="SJL12697.1"/>
    </source>
</evidence>